<dbReference type="GO" id="GO:0000902">
    <property type="term" value="P:cell morphogenesis"/>
    <property type="evidence" value="ECO:0007669"/>
    <property type="project" value="UniProtKB-UniRule"/>
</dbReference>
<comment type="caution">
    <text evidence="18">Lacks conserved residue(s) required for the propagation of feature annotation.</text>
</comment>
<dbReference type="CDD" id="cd02540">
    <property type="entry name" value="GT2_GlmU_N_bac"/>
    <property type="match status" value="1"/>
</dbReference>
<dbReference type="Proteomes" id="UP000233350">
    <property type="component" value="Unassembled WGS sequence"/>
</dbReference>
<feature type="domain" description="MobA-like NTP transferase" evidence="19">
    <location>
        <begin position="9"/>
        <end position="120"/>
    </location>
</feature>
<dbReference type="PANTHER" id="PTHR43584:SF3">
    <property type="entry name" value="BIFUNCTIONAL PROTEIN GLMU"/>
    <property type="match status" value="1"/>
</dbReference>
<dbReference type="GO" id="GO:0009252">
    <property type="term" value="P:peptidoglycan biosynthetic process"/>
    <property type="evidence" value="ECO:0007669"/>
    <property type="project" value="UniProtKB-UniRule"/>
</dbReference>
<sequence>MENNALSIVILAAGKGTRMKSSTPKVLHKICGKEMLYYSIKESLRLSDDVCAVLGFENEKIQSKMKEYFGDKIRFLFQDLQNFPGTGGALKTYRPRYEKVLVLNGDMPLIQASELKQFIQIDAEIIMSVLDLPNISGYGRVVISKGEVKEIIEEKDADSKTLALSTLNAGIYCFKAQILDSYISKLNNNNAQKEYYLTDIISLARKDNIKIVPLFVGLEDFKGVNDKLDLANAEEILSRRIKEFWLKQGVIMRLPDTIYIEEGVEFSGECIIENGVSICGNSKIIESHIKAHSVIESSVIVKSDVGPLAHLRPQSVLENTHIGNFVEVKKSTLNGVKAGHLSYIGDSEIESGTNIGAGFITCNYDGKNKHQTKIGKNVFIGSDSQAIAPITIEDDCIVGAGSTIRRNLKKGELFITCGKEIIKEGFFYKFFNKKT</sequence>
<comment type="pathway">
    <text evidence="18">Bacterial outer membrane biogenesis; LPS lipid A biosynthesis.</text>
</comment>
<dbReference type="EMBL" id="MBPK01000011">
    <property type="protein sequence ID" value="PKT81872.1"/>
    <property type="molecule type" value="Genomic_DNA"/>
</dbReference>
<evidence type="ECO:0000256" key="18">
    <source>
        <dbReference type="HAMAP-Rule" id="MF_01631"/>
    </source>
</evidence>
<keyword evidence="4 18" id="KW-0963">Cytoplasm</keyword>
<dbReference type="InterPro" id="IPR025877">
    <property type="entry name" value="MobA-like_NTP_Trfase"/>
</dbReference>
<keyword evidence="7 18" id="KW-0479">Metal-binding</keyword>
<dbReference type="GO" id="GO:0071555">
    <property type="term" value="P:cell wall organization"/>
    <property type="evidence" value="ECO:0007669"/>
    <property type="project" value="UniProtKB-KW"/>
</dbReference>
<evidence type="ECO:0000256" key="15">
    <source>
        <dbReference type="ARBA" id="ARBA00048247"/>
    </source>
</evidence>
<feature type="region of interest" description="N-acetyltransferase" evidence="18">
    <location>
        <begin position="249"/>
        <end position="435"/>
    </location>
</feature>
<dbReference type="GO" id="GO:0019134">
    <property type="term" value="F:glucosamine-1-phosphate N-acetyltransferase activity"/>
    <property type="evidence" value="ECO:0007669"/>
    <property type="project" value="UniProtKB-UniRule"/>
</dbReference>
<comment type="function">
    <text evidence="17 18">Catalyzes the last two sequential reactions in the de novo biosynthetic pathway for UDP-N-acetylglucosamine (UDP-GlcNAc). The C-terminal domain catalyzes the transfer of acetyl group from acetyl coenzyme A to glucosamine-1-phosphate (GlcN-1-P) to produce N-acetylglucosamine-1-phosphate (GlcNAc-1-P), which is converted into UDP-GlcNAc by the transfer of uridine 5-monophosphate (from uridine 5-triphosphate), a reaction catalyzed by the N-terminal domain.</text>
</comment>
<dbReference type="InterPro" id="IPR011004">
    <property type="entry name" value="Trimer_LpxA-like_sf"/>
</dbReference>
<evidence type="ECO:0000256" key="17">
    <source>
        <dbReference type="ARBA" id="ARBA00049628"/>
    </source>
</evidence>
<evidence type="ECO:0000259" key="19">
    <source>
        <dbReference type="Pfam" id="PF12804"/>
    </source>
</evidence>
<feature type="region of interest" description="Linker" evidence="18">
    <location>
        <begin position="228"/>
        <end position="248"/>
    </location>
</feature>
<feature type="binding site" evidence="18">
    <location>
        <position position="354"/>
    </location>
    <ligand>
        <name>UDP-N-acetyl-alpha-D-glucosamine</name>
        <dbReference type="ChEBI" id="CHEBI:57705"/>
    </ligand>
</feature>
<feature type="active site" description="Proton acceptor" evidence="18">
    <location>
        <position position="340"/>
    </location>
</feature>
<dbReference type="OrthoDB" id="9775031at2"/>
<comment type="similarity">
    <text evidence="3 18">In the N-terminal section; belongs to the N-acetylglucosamine-1-phosphate uridyltransferase family.</text>
</comment>
<feature type="binding site" evidence="18">
    <location>
        <position position="357"/>
    </location>
    <ligand>
        <name>acetyl-CoA</name>
        <dbReference type="ChEBI" id="CHEBI:57288"/>
    </ligand>
</feature>
<feature type="binding site" evidence="18">
    <location>
        <position position="400"/>
    </location>
    <ligand>
        <name>acetyl-CoA</name>
        <dbReference type="ChEBI" id="CHEBI:57288"/>
    </ligand>
</feature>
<accession>A0A2N3PKD0</accession>
<comment type="pathway">
    <text evidence="18">Nucleotide-sugar biosynthesis; UDP-N-acetyl-alpha-D-glucosamine biosynthesis; N-acetyl-alpha-D-glucosamine 1-phosphate from alpha-D-glucosamine 6-phosphate (route II): step 2/2.</text>
</comment>
<comment type="subcellular location">
    <subcellularLocation>
        <location evidence="1 18">Cytoplasm</location>
    </subcellularLocation>
</comment>
<comment type="cofactor">
    <cofactor evidence="18">
        <name>Mg(2+)</name>
        <dbReference type="ChEBI" id="CHEBI:18420"/>
    </cofactor>
    <text evidence="18">Binds 1 Mg(2+) ion per subunit.</text>
</comment>
<dbReference type="NCBIfam" id="TIGR01173">
    <property type="entry name" value="glmU"/>
    <property type="match status" value="1"/>
</dbReference>
<comment type="caution">
    <text evidence="20">The sequence shown here is derived from an EMBL/GenBank/DDBJ whole genome shotgun (WGS) entry which is preliminary data.</text>
</comment>
<dbReference type="GO" id="GO:0003977">
    <property type="term" value="F:UDP-N-acetylglucosamine diphosphorylase activity"/>
    <property type="evidence" value="ECO:0007669"/>
    <property type="project" value="UniProtKB-UniRule"/>
</dbReference>
<feature type="binding site" evidence="18">
    <location>
        <position position="382"/>
    </location>
    <ligand>
        <name>acetyl-CoA</name>
        <dbReference type="ChEBI" id="CHEBI:57288"/>
    </ligand>
</feature>
<comment type="subunit">
    <text evidence="18">Homotrimer.</text>
</comment>
<dbReference type="EC" id="2.3.1.157" evidence="18"/>
<keyword evidence="10 18" id="KW-0133">Cell shape</keyword>
<dbReference type="GO" id="GO:0008360">
    <property type="term" value="P:regulation of cell shape"/>
    <property type="evidence" value="ECO:0007669"/>
    <property type="project" value="UniProtKB-KW"/>
</dbReference>
<feature type="binding site" evidence="18">
    <location>
        <position position="153"/>
    </location>
    <ligand>
        <name>UDP-N-acetyl-alpha-D-glucosamine</name>
        <dbReference type="ChEBI" id="CHEBI:57705"/>
    </ligand>
</feature>
<keyword evidence="11 18" id="KW-0573">Peptidoglycan synthesis</keyword>
<evidence type="ECO:0000256" key="6">
    <source>
        <dbReference type="ARBA" id="ARBA00022695"/>
    </source>
</evidence>
<evidence type="ECO:0000256" key="3">
    <source>
        <dbReference type="ARBA" id="ARBA00007947"/>
    </source>
</evidence>
<feature type="binding site" evidence="18">
    <location>
        <begin position="85"/>
        <end position="86"/>
    </location>
    <ligand>
        <name>UDP-N-acetyl-alpha-D-glucosamine</name>
        <dbReference type="ChEBI" id="CHEBI:57705"/>
    </ligand>
</feature>
<dbReference type="CDD" id="cd03353">
    <property type="entry name" value="LbH_GlmU_C"/>
    <property type="match status" value="1"/>
</dbReference>
<evidence type="ECO:0000313" key="20">
    <source>
        <dbReference type="EMBL" id="PKT81872.1"/>
    </source>
</evidence>
<dbReference type="SUPFAM" id="SSF51161">
    <property type="entry name" value="Trimeric LpxA-like enzymes"/>
    <property type="match status" value="1"/>
</dbReference>
<dbReference type="Gene3D" id="3.90.550.10">
    <property type="entry name" value="Spore Coat Polysaccharide Biosynthesis Protein SpsA, Chain A"/>
    <property type="match status" value="1"/>
</dbReference>
<dbReference type="UniPathway" id="UPA00973"/>
<keyword evidence="12 18" id="KW-0511">Multifunctional enzyme</keyword>
<dbReference type="UniPathway" id="UPA00113">
    <property type="reaction ID" value="UER00532"/>
</dbReference>
<evidence type="ECO:0000256" key="12">
    <source>
        <dbReference type="ARBA" id="ARBA00023268"/>
    </source>
</evidence>
<evidence type="ECO:0000256" key="11">
    <source>
        <dbReference type="ARBA" id="ARBA00022984"/>
    </source>
</evidence>
<dbReference type="InterPro" id="IPR001451">
    <property type="entry name" value="Hexapep"/>
</dbReference>
<dbReference type="Pfam" id="PF12804">
    <property type="entry name" value="NTP_transf_3"/>
    <property type="match status" value="1"/>
</dbReference>
<evidence type="ECO:0000256" key="13">
    <source>
        <dbReference type="ARBA" id="ARBA00023315"/>
    </source>
</evidence>
<evidence type="ECO:0000256" key="4">
    <source>
        <dbReference type="ARBA" id="ARBA00022490"/>
    </source>
</evidence>
<dbReference type="EC" id="2.7.7.23" evidence="18"/>
<organism evidence="20 21">
    <name type="scientific">Helicobacter winghamensis</name>
    <dbReference type="NCBI Taxonomy" id="157268"/>
    <lineage>
        <taxon>Bacteria</taxon>
        <taxon>Pseudomonadati</taxon>
        <taxon>Campylobacterota</taxon>
        <taxon>Epsilonproteobacteria</taxon>
        <taxon>Campylobacterales</taxon>
        <taxon>Helicobacteraceae</taxon>
        <taxon>Helicobacter</taxon>
    </lineage>
</organism>
<protein>
    <recommendedName>
        <fullName evidence="18">Bifunctional protein GlmU</fullName>
    </recommendedName>
    <domain>
        <recommendedName>
            <fullName evidence="18">UDP-N-acetylglucosamine pyrophosphorylase</fullName>
            <ecNumber evidence="18">2.7.7.23</ecNumber>
        </recommendedName>
        <alternativeName>
            <fullName evidence="18">N-acetylglucosamine-1-phosphate uridyltransferase</fullName>
        </alternativeName>
    </domain>
    <domain>
        <recommendedName>
            <fullName evidence="18">Glucosamine-1-phosphate N-acetyltransferase</fullName>
            <ecNumber evidence="18">2.3.1.157</ecNumber>
        </recommendedName>
    </domain>
</protein>
<name>A0A2N3PKD0_9HELI</name>
<dbReference type="NCBIfam" id="NF010939">
    <property type="entry name" value="PRK14359.1"/>
    <property type="match status" value="1"/>
</dbReference>
<comment type="pathway">
    <text evidence="18">Nucleotide-sugar biosynthesis; UDP-N-acetyl-alpha-D-glucosamine biosynthesis; UDP-N-acetyl-alpha-D-glucosamine from N-acetyl-alpha-D-glucosamine 1-phosphate: step 1/1.</text>
</comment>
<evidence type="ECO:0000256" key="1">
    <source>
        <dbReference type="ARBA" id="ARBA00004496"/>
    </source>
</evidence>
<dbReference type="AlphaFoldDB" id="A0A2N3PKD0"/>
<dbReference type="HAMAP" id="MF_01631">
    <property type="entry name" value="GlmU"/>
    <property type="match status" value="1"/>
</dbReference>
<feature type="binding site" evidence="18">
    <location>
        <position position="343"/>
    </location>
    <ligand>
        <name>UDP-N-acetyl-alpha-D-glucosamine</name>
        <dbReference type="ChEBI" id="CHEBI:57705"/>
    </ligand>
</feature>
<keyword evidence="6 18" id="KW-0548">Nucleotidyltransferase</keyword>
<dbReference type="RefSeq" id="WP_101313005.1">
    <property type="nucleotide sequence ID" value="NZ_CP063529.1"/>
</dbReference>
<keyword evidence="9 18" id="KW-0460">Magnesium</keyword>
<dbReference type="GO" id="GO:0000287">
    <property type="term" value="F:magnesium ion binding"/>
    <property type="evidence" value="ECO:0007669"/>
    <property type="project" value="UniProtKB-UniRule"/>
</dbReference>
<feature type="binding site" evidence="18">
    <location>
        <position position="25"/>
    </location>
    <ligand>
        <name>UDP-N-acetyl-alpha-D-glucosamine</name>
        <dbReference type="ChEBI" id="CHEBI:57705"/>
    </ligand>
</feature>
<comment type="catalytic activity">
    <reaction evidence="15 18">
        <text>alpha-D-glucosamine 1-phosphate + acetyl-CoA = N-acetyl-alpha-D-glucosamine 1-phosphate + CoA + H(+)</text>
        <dbReference type="Rhea" id="RHEA:13725"/>
        <dbReference type="ChEBI" id="CHEBI:15378"/>
        <dbReference type="ChEBI" id="CHEBI:57287"/>
        <dbReference type="ChEBI" id="CHEBI:57288"/>
        <dbReference type="ChEBI" id="CHEBI:57776"/>
        <dbReference type="ChEBI" id="CHEBI:58516"/>
        <dbReference type="EC" id="2.3.1.157"/>
    </reaction>
</comment>
<evidence type="ECO:0000256" key="8">
    <source>
        <dbReference type="ARBA" id="ARBA00022737"/>
    </source>
</evidence>
<comment type="similarity">
    <text evidence="2 18">In the C-terminal section; belongs to the transferase hexapeptide repeat family.</text>
</comment>
<keyword evidence="14 18" id="KW-0961">Cell wall biogenesis/degradation</keyword>
<keyword evidence="5 18" id="KW-0808">Transferase</keyword>
<keyword evidence="13 18" id="KW-0012">Acyltransferase</keyword>
<feature type="binding site" evidence="18">
    <location>
        <position position="225"/>
    </location>
    <ligand>
        <name>Mg(2+)</name>
        <dbReference type="ChEBI" id="CHEBI:18420"/>
    </ligand>
</feature>
<feature type="binding site" evidence="18">
    <location>
        <position position="225"/>
    </location>
    <ligand>
        <name>UDP-N-acetyl-alpha-D-glucosamine</name>
        <dbReference type="ChEBI" id="CHEBI:57705"/>
    </ligand>
</feature>
<feature type="region of interest" description="Pyrophosphorylase" evidence="18">
    <location>
        <begin position="1"/>
        <end position="227"/>
    </location>
</feature>
<evidence type="ECO:0000256" key="9">
    <source>
        <dbReference type="ARBA" id="ARBA00022842"/>
    </source>
</evidence>
<dbReference type="STRING" id="556267.HWAG_00707"/>
<reference evidence="20 21" key="1">
    <citation type="submission" date="2016-07" db="EMBL/GenBank/DDBJ databases">
        <title>Detection of Helicobacter winghamensis from caecal content of red fox (Vulpes vulpes).</title>
        <authorList>
            <person name="Zanoni R.G."/>
            <person name="Florio D."/>
            <person name="Caffara M."/>
            <person name="Renzi M."/>
            <person name="Parisi A."/>
            <person name="Pasquali F."/>
            <person name="Manfreda G."/>
        </authorList>
    </citation>
    <scope>NUCLEOTIDE SEQUENCE [LARGE SCALE GENOMIC DNA]</scope>
    <source>
        <strain evidence="20 21">295_13</strain>
    </source>
</reference>
<feature type="binding site" evidence="18">
    <location>
        <begin position="363"/>
        <end position="364"/>
    </location>
    <ligand>
        <name>acetyl-CoA</name>
        <dbReference type="ChEBI" id="CHEBI:57288"/>
    </ligand>
</feature>
<evidence type="ECO:0000256" key="7">
    <source>
        <dbReference type="ARBA" id="ARBA00022723"/>
    </source>
</evidence>
<feature type="binding site" evidence="18">
    <location>
        <position position="139"/>
    </location>
    <ligand>
        <name>UDP-N-acetyl-alpha-D-glucosamine</name>
        <dbReference type="ChEBI" id="CHEBI:57705"/>
    </ligand>
</feature>
<comment type="catalytic activity">
    <reaction evidence="16 18">
        <text>N-acetyl-alpha-D-glucosamine 1-phosphate + UTP + H(+) = UDP-N-acetyl-alpha-D-glucosamine + diphosphate</text>
        <dbReference type="Rhea" id="RHEA:13509"/>
        <dbReference type="ChEBI" id="CHEBI:15378"/>
        <dbReference type="ChEBI" id="CHEBI:33019"/>
        <dbReference type="ChEBI" id="CHEBI:46398"/>
        <dbReference type="ChEBI" id="CHEBI:57705"/>
        <dbReference type="ChEBI" id="CHEBI:57776"/>
        <dbReference type="EC" id="2.7.7.23"/>
    </reaction>
</comment>
<evidence type="ECO:0000256" key="14">
    <source>
        <dbReference type="ARBA" id="ARBA00023316"/>
    </source>
</evidence>
<evidence type="ECO:0000313" key="21">
    <source>
        <dbReference type="Proteomes" id="UP000233350"/>
    </source>
</evidence>
<evidence type="ECO:0000256" key="2">
    <source>
        <dbReference type="ARBA" id="ARBA00007707"/>
    </source>
</evidence>
<dbReference type="InterPro" id="IPR038009">
    <property type="entry name" value="GlmU_C_LbH"/>
</dbReference>
<keyword evidence="8 18" id="KW-0677">Repeat</keyword>
<proteinExistence type="inferred from homology"/>
<gene>
    <name evidence="18" type="primary">glmU</name>
    <name evidence="20" type="ORF">BCM31_01420</name>
</gene>
<feature type="binding site" evidence="18">
    <location>
        <begin position="11"/>
        <end position="14"/>
    </location>
    <ligand>
        <name>UDP-N-acetyl-alpha-D-glucosamine</name>
        <dbReference type="ChEBI" id="CHEBI:57705"/>
    </ligand>
</feature>
<evidence type="ECO:0000256" key="5">
    <source>
        <dbReference type="ARBA" id="ARBA00022679"/>
    </source>
</evidence>
<dbReference type="GO" id="GO:0009245">
    <property type="term" value="P:lipid A biosynthetic process"/>
    <property type="evidence" value="ECO:0007669"/>
    <property type="project" value="UniProtKB-UniRule"/>
</dbReference>
<dbReference type="GO" id="GO:0006048">
    <property type="term" value="P:UDP-N-acetylglucosamine biosynthetic process"/>
    <property type="evidence" value="ECO:0007669"/>
    <property type="project" value="UniProtKB-UniPathway"/>
</dbReference>
<dbReference type="InterPro" id="IPR029044">
    <property type="entry name" value="Nucleotide-diphossugar_trans"/>
</dbReference>
<dbReference type="Gene3D" id="2.160.10.10">
    <property type="entry name" value="Hexapeptide repeat proteins"/>
    <property type="match status" value="1"/>
</dbReference>
<keyword evidence="21" id="KW-1185">Reference proteome</keyword>
<feature type="binding site" evidence="18">
    <location>
        <position position="329"/>
    </location>
    <ligand>
        <name>UDP-N-acetyl-alpha-D-glucosamine</name>
        <dbReference type="ChEBI" id="CHEBI:57705"/>
    </ligand>
</feature>
<dbReference type="InterPro" id="IPR005882">
    <property type="entry name" value="Bifunctional_GlmU"/>
</dbReference>
<feature type="binding site" evidence="18">
    <location>
        <position position="168"/>
    </location>
    <ligand>
        <name>UDP-N-acetyl-alpha-D-glucosamine</name>
        <dbReference type="ChEBI" id="CHEBI:57705"/>
    </ligand>
</feature>
<dbReference type="GO" id="GO:0016020">
    <property type="term" value="C:membrane"/>
    <property type="evidence" value="ECO:0007669"/>
    <property type="project" value="GOC"/>
</dbReference>
<dbReference type="PANTHER" id="PTHR43584">
    <property type="entry name" value="NUCLEOTIDYL TRANSFERASE"/>
    <property type="match status" value="1"/>
</dbReference>
<feature type="binding site" evidence="18">
    <location>
        <position position="312"/>
    </location>
    <ligand>
        <name>UDP-N-acetyl-alpha-D-glucosamine</name>
        <dbReference type="ChEBI" id="CHEBI:57705"/>
    </ligand>
</feature>
<evidence type="ECO:0000256" key="16">
    <source>
        <dbReference type="ARBA" id="ARBA00048493"/>
    </source>
</evidence>
<dbReference type="InterPro" id="IPR050065">
    <property type="entry name" value="GlmU-like"/>
</dbReference>
<dbReference type="Pfam" id="PF00132">
    <property type="entry name" value="Hexapep"/>
    <property type="match status" value="1"/>
</dbReference>
<evidence type="ECO:0000256" key="10">
    <source>
        <dbReference type="ARBA" id="ARBA00022960"/>
    </source>
</evidence>
<feature type="binding site" evidence="18">
    <location>
        <position position="106"/>
    </location>
    <ligand>
        <name>Mg(2+)</name>
        <dbReference type="ChEBI" id="CHEBI:18420"/>
    </ligand>
</feature>
<dbReference type="SUPFAM" id="SSF53448">
    <property type="entry name" value="Nucleotide-diphospho-sugar transferases"/>
    <property type="match status" value="1"/>
</dbReference>
<dbReference type="GO" id="GO:0005737">
    <property type="term" value="C:cytoplasm"/>
    <property type="evidence" value="ECO:0007669"/>
    <property type="project" value="UniProtKB-SubCell"/>
</dbReference>